<sequence length="488" mass="51599">MRRQLISLIPRRKTAQSLSLACVALLVGGCALHEPPASREVATPVVWQSGTPSAAPSGVAPVDQAWWRAFGSESLDQVVALAERDSFDVAAAYARVRQAQALARIAGAPLLPALDGSGSASRQGRMGGQADVTGTTLALGLTATYELDFWGANRAARDSALAQLRASAFDRDTVRLTVTAGAANLWLSLAAARERVTIAMQQRDIAAQVLRLIRSQTQAGQATTLDLAQQEGLYEAQLRNVAARNQDATDSENALAVLMGHHLGDVALNTPMLDGLNAPPTVASLPSDLFARRPDIARAEALLAASDADVREARGRMLPSVSLTGGIGFSGGRLNTVLENPVYSVAAALSAPIFHGGALAGARDLRVAQREALLADYRRTIVAAFGDVEASLNAIDGIDRQQAAQQRELTQARTAFTLAQSRYRAGADTMLTLLDTQRTLFASLDLQVQLRLARLQASVALYKALGGGWQPPPADEFVSSSAKRTKPS</sequence>
<dbReference type="AlphaFoldDB" id="A0A5E4XIV5"/>
<comment type="subcellular location">
    <subcellularLocation>
        <location evidence="2">Cell membrane</location>
        <topology evidence="2">Lipid-anchor</topology>
    </subcellularLocation>
</comment>
<dbReference type="Proteomes" id="UP000333828">
    <property type="component" value="Unassembled WGS sequence"/>
</dbReference>
<feature type="chain" id="PRO_5023116887" evidence="2">
    <location>
        <begin position="34"/>
        <end position="488"/>
    </location>
</feature>
<dbReference type="PANTHER" id="PTHR30203:SF33">
    <property type="entry name" value="BLR4455 PROTEIN"/>
    <property type="match status" value="1"/>
</dbReference>
<accession>A0A5E4XIV5</accession>
<comment type="similarity">
    <text evidence="1 2">Belongs to the outer membrane factor (OMF) (TC 1.B.17) family.</text>
</comment>
<dbReference type="RefSeq" id="WP_254439637.1">
    <property type="nucleotide sequence ID" value="NZ_CABPSI010000004.1"/>
</dbReference>
<dbReference type="InterPro" id="IPR010131">
    <property type="entry name" value="MdtP/NodT-like"/>
</dbReference>
<name>A0A5E4XIV5_9BURK</name>
<keyword evidence="2" id="KW-0812">Transmembrane</keyword>
<keyword evidence="2" id="KW-0732">Signal</keyword>
<organism evidence="3 4">
    <name type="scientific">Pandoraea iniqua</name>
    <dbReference type="NCBI Taxonomy" id="2508288"/>
    <lineage>
        <taxon>Bacteria</taxon>
        <taxon>Pseudomonadati</taxon>
        <taxon>Pseudomonadota</taxon>
        <taxon>Betaproteobacteria</taxon>
        <taxon>Burkholderiales</taxon>
        <taxon>Burkholderiaceae</taxon>
        <taxon>Pandoraea</taxon>
    </lineage>
</organism>
<evidence type="ECO:0000313" key="4">
    <source>
        <dbReference type="Proteomes" id="UP000333828"/>
    </source>
</evidence>
<evidence type="ECO:0000256" key="1">
    <source>
        <dbReference type="ARBA" id="ARBA00007613"/>
    </source>
</evidence>
<dbReference type="Gene3D" id="1.20.1600.10">
    <property type="entry name" value="Outer membrane efflux proteins (OEP)"/>
    <property type="match status" value="1"/>
</dbReference>
<dbReference type="PANTHER" id="PTHR30203">
    <property type="entry name" value="OUTER MEMBRANE CATION EFFLUX PROTEIN"/>
    <property type="match status" value="1"/>
</dbReference>
<dbReference type="PROSITE" id="PS51257">
    <property type="entry name" value="PROKAR_LIPOPROTEIN"/>
    <property type="match status" value="1"/>
</dbReference>
<keyword evidence="2" id="KW-0564">Palmitate</keyword>
<protein>
    <submittedName>
        <fullName evidence="3">Multidrug/solvent efflux pump outer membrane protein MepC</fullName>
    </submittedName>
</protein>
<dbReference type="Gene3D" id="2.20.200.10">
    <property type="entry name" value="Outer membrane efflux proteins (OEP)"/>
    <property type="match status" value="1"/>
</dbReference>
<proteinExistence type="inferred from homology"/>
<dbReference type="NCBIfam" id="TIGR01845">
    <property type="entry name" value="outer_NodT"/>
    <property type="match status" value="1"/>
</dbReference>
<dbReference type="SUPFAM" id="SSF56954">
    <property type="entry name" value="Outer membrane efflux proteins (OEP)"/>
    <property type="match status" value="1"/>
</dbReference>
<evidence type="ECO:0000256" key="2">
    <source>
        <dbReference type="RuleBase" id="RU362097"/>
    </source>
</evidence>
<dbReference type="InterPro" id="IPR003423">
    <property type="entry name" value="OMP_efflux"/>
</dbReference>
<evidence type="ECO:0000313" key="3">
    <source>
        <dbReference type="EMBL" id="VVE36142.1"/>
    </source>
</evidence>
<gene>
    <name evidence="3" type="primary">mepC_1</name>
    <name evidence="3" type="ORF">PIN31115_03890</name>
</gene>
<dbReference type="GO" id="GO:0015562">
    <property type="term" value="F:efflux transmembrane transporter activity"/>
    <property type="evidence" value="ECO:0007669"/>
    <property type="project" value="InterPro"/>
</dbReference>
<keyword evidence="2" id="KW-1134">Transmembrane beta strand</keyword>
<dbReference type="EMBL" id="CABPSI010000004">
    <property type="protein sequence ID" value="VVE36142.1"/>
    <property type="molecule type" value="Genomic_DNA"/>
</dbReference>
<keyword evidence="4" id="KW-1185">Reference proteome</keyword>
<dbReference type="GO" id="GO:0005886">
    <property type="term" value="C:plasma membrane"/>
    <property type="evidence" value="ECO:0007669"/>
    <property type="project" value="UniProtKB-SubCell"/>
</dbReference>
<keyword evidence="2" id="KW-0472">Membrane</keyword>
<reference evidence="3 4" key="1">
    <citation type="submission" date="2019-08" db="EMBL/GenBank/DDBJ databases">
        <authorList>
            <person name="Peeters C."/>
        </authorList>
    </citation>
    <scope>NUCLEOTIDE SEQUENCE [LARGE SCALE GENOMIC DNA]</scope>
    <source>
        <strain evidence="3 4">LMG 31115</strain>
    </source>
</reference>
<feature type="signal peptide" evidence="2">
    <location>
        <begin position="1"/>
        <end position="33"/>
    </location>
</feature>
<keyword evidence="2" id="KW-0449">Lipoprotein</keyword>
<dbReference type="Pfam" id="PF02321">
    <property type="entry name" value="OEP"/>
    <property type="match status" value="2"/>
</dbReference>